<feature type="compositionally biased region" description="Acidic residues" evidence="1">
    <location>
        <begin position="62"/>
        <end position="77"/>
    </location>
</feature>
<dbReference type="SMART" id="SM01227">
    <property type="entry name" value="GCK"/>
    <property type="match status" value="1"/>
</dbReference>
<feature type="compositionally biased region" description="Polar residues" evidence="1">
    <location>
        <begin position="1"/>
        <end position="28"/>
    </location>
</feature>
<dbReference type="Gramene" id="Solyc05g013170.2.1">
    <property type="protein sequence ID" value="Solyc05g013170.2.1"/>
    <property type="gene ID" value="Solyc05g013170.2"/>
</dbReference>
<dbReference type="AlphaFoldDB" id="K4BY38"/>
<dbReference type="PaxDb" id="4081-Solyc05g013170.2.1"/>
<dbReference type="eggNOG" id="ENOG502S428">
    <property type="taxonomic scope" value="Eukaryota"/>
</dbReference>
<feature type="domain" description="GCK" evidence="2">
    <location>
        <begin position="77"/>
        <end position="151"/>
    </location>
</feature>
<dbReference type="Proteomes" id="UP000004994">
    <property type="component" value="Chromosome 5"/>
</dbReference>
<feature type="compositionally biased region" description="Basic and acidic residues" evidence="1">
    <location>
        <begin position="151"/>
        <end position="163"/>
    </location>
</feature>
<proteinExistence type="predicted"/>
<dbReference type="PANTHER" id="PTHR34357:SF2">
    <property type="entry name" value="F26F24.3-RELATED"/>
    <property type="match status" value="1"/>
</dbReference>
<dbReference type="FunCoup" id="K4BY38">
    <property type="interactions" value="388"/>
</dbReference>
<dbReference type="HOGENOM" id="CLU_1139674_0_0_1"/>
<dbReference type="EnsemblPlants" id="Solyc05g013170.2.1">
    <property type="protein sequence ID" value="Solyc05g013170.2.1"/>
    <property type="gene ID" value="Solyc05g013170.2"/>
</dbReference>
<dbReference type="PANTHER" id="PTHR34357">
    <property type="entry name" value="F7A19.14 PROTEIN-RELATED"/>
    <property type="match status" value="1"/>
</dbReference>
<feature type="compositionally biased region" description="Basic and acidic residues" evidence="1">
    <location>
        <begin position="29"/>
        <end position="61"/>
    </location>
</feature>
<dbReference type="InParanoid" id="K4BY38"/>
<dbReference type="Gene3D" id="1.10.287.2900">
    <property type="match status" value="1"/>
</dbReference>
<feature type="region of interest" description="Disordered" evidence="1">
    <location>
        <begin position="151"/>
        <end position="172"/>
    </location>
</feature>
<evidence type="ECO:0000313" key="3">
    <source>
        <dbReference type="EnsemblPlants" id="Solyc05g013170.2.1"/>
    </source>
</evidence>
<protein>
    <recommendedName>
        <fullName evidence="2">GCK domain-containing protein</fullName>
    </recommendedName>
</protein>
<organism evidence="3">
    <name type="scientific">Solanum lycopersicum</name>
    <name type="common">Tomato</name>
    <name type="synonym">Lycopersicon esculentum</name>
    <dbReference type="NCBI Taxonomy" id="4081"/>
    <lineage>
        <taxon>Eukaryota</taxon>
        <taxon>Viridiplantae</taxon>
        <taxon>Streptophyta</taxon>
        <taxon>Embryophyta</taxon>
        <taxon>Tracheophyta</taxon>
        <taxon>Spermatophyta</taxon>
        <taxon>Magnoliopsida</taxon>
        <taxon>eudicotyledons</taxon>
        <taxon>Gunneridae</taxon>
        <taxon>Pentapetalae</taxon>
        <taxon>asterids</taxon>
        <taxon>lamiids</taxon>
        <taxon>Solanales</taxon>
        <taxon>Solanaceae</taxon>
        <taxon>Solanoideae</taxon>
        <taxon>Solaneae</taxon>
        <taxon>Solanum</taxon>
        <taxon>Solanum subgen. Lycopersicon</taxon>
    </lineage>
</organism>
<dbReference type="Pfam" id="PF07802">
    <property type="entry name" value="GCK"/>
    <property type="match status" value="1"/>
</dbReference>
<reference evidence="3" key="2">
    <citation type="submission" date="2015-06" db="UniProtKB">
        <authorList>
            <consortium name="EnsemblPlants"/>
        </authorList>
    </citation>
    <scope>IDENTIFICATION</scope>
    <source>
        <strain evidence="3">cv. Heinz 1706</strain>
    </source>
</reference>
<evidence type="ECO:0000256" key="1">
    <source>
        <dbReference type="SAM" id="MobiDB-lite"/>
    </source>
</evidence>
<evidence type="ECO:0000259" key="2">
    <source>
        <dbReference type="SMART" id="SM01227"/>
    </source>
</evidence>
<accession>K4BY38</accession>
<feature type="region of interest" description="Disordered" evidence="1">
    <location>
        <begin position="1"/>
        <end position="77"/>
    </location>
</feature>
<dbReference type="OMA" id="FIEWEKC"/>
<keyword evidence="4" id="KW-1185">Reference proteome</keyword>
<evidence type="ECO:0000313" key="4">
    <source>
        <dbReference type="Proteomes" id="UP000004994"/>
    </source>
</evidence>
<sequence>MENLTSKLSDSNPSSPNSTILTMSSSPTHESKSKIEPTHESKSEIEETHEAETSETQKPKEEDQEEIGNEEEEEEEGECGFCLFMKGGGCRDSFIDWEKCIEEGEKNKEDIVEKCFEVTSALRKCMEVHSDYYAPILQAEKAAGAELEKEKEKLKDEGNDTKLEGSSNSSYWKQTEQDKNARLHLRATEVHPVALILNQIIRGEYLFPYPEKNAVLCWKNMVMLLLLLNVTPAFSTVLQEVCNK</sequence>
<dbReference type="InterPro" id="IPR012891">
    <property type="entry name" value="GCK_dom"/>
</dbReference>
<reference evidence="3" key="1">
    <citation type="journal article" date="2012" name="Nature">
        <title>The tomato genome sequence provides insights into fleshy fruit evolution.</title>
        <authorList>
            <consortium name="Tomato Genome Consortium"/>
        </authorList>
    </citation>
    <scope>NUCLEOTIDE SEQUENCE [LARGE SCALE GENOMIC DNA]</scope>
    <source>
        <strain evidence="3">cv. Heinz 1706</strain>
    </source>
</reference>
<name>K4BY38_SOLLC</name>